<organism evidence="3 4">
    <name type="scientific">Mucilaginibacter straminoryzae</name>
    <dbReference type="NCBI Taxonomy" id="2932774"/>
    <lineage>
        <taxon>Bacteria</taxon>
        <taxon>Pseudomonadati</taxon>
        <taxon>Bacteroidota</taxon>
        <taxon>Sphingobacteriia</taxon>
        <taxon>Sphingobacteriales</taxon>
        <taxon>Sphingobacteriaceae</taxon>
        <taxon>Mucilaginibacter</taxon>
    </lineage>
</organism>
<evidence type="ECO:0000313" key="4">
    <source>
        <dbReference type="Proteomes" id="UP001139450"/>
    </source>
</evidence>
<keyword evidence="2" id="KW-0732">Signal</keyword>
<feature type="transmembrane region" description="Helical" evidence="1">
    <location>
        <begin position="51"/>
        <end position="71"/>
    </location>
</feature>
<dbReference type="AlphaFoldDB" id="A0A9X1X6R0"/>
<keyword evidence="1" id="KW-0812">Transmembrane</keyword>
<dbReference type="RefSeq" id="WP_245132374.1">
    <property type="nucleotide sequence ID" value="NZ_JALJEJ010000011.1"/>
</dbReference>
<protein>
    <submittedName>
        <fullName evidence="3">Uncharacterized protein</fullName>
    </submittedName>
</protein>
<feature type="chain" id="PRO_5040736922" evidence="2">
    <location>
        <begin position="26"/>
        <end position="91"/>
    </location>
</feature>
<feature type="signal peptide" evidence="2">
    <location>
        <begin position="1"/>
        <end position="25"/>
    </location>
</feature>
<sequence>MKSLKVFLVAMVLVLSFGVGLQVKAQCAMCSATVETNAKAGKDQTKGLNNGILFLLAAPYLAVAACGYVWFKKYRRKDVDLNMRKERIHLN</sequence>
<dbReference type="EMBL" id="JALJEJ010000011">
    <property type="protein sequence ID" value="MCJ8211611.1"/>
    <property type="molecule type" value="Genomic_DNA"/>
</dbReference>
<dbReference type="Proteomes" id="UP001139450">
    <property type="component" value="Unassembled WGS sequence"/>
</dbReference>
<evidence type="ECO:0000256" key="1">
    <source>
        <dbReference type="SAM" id="Phobius"/>
    </source>
</evidence>
<name>A0A9X1X6R0_9SPHI</name>
<keyword evidence="1" id="KW-1133">Transmembrane helix</keyword>
<proteinExistence type="predicted"/>
<accession>A0A9X1X6R0</accession>
<gene>
    <name evidence="3" type="ORF">MUY27_17970</name>
</gene>
<reference evidence="3" key="1">
    <citation type="submission" date="2022-04" db="EMBL/GenBank/DDBJ databases">
        <title>Mucilaginibacter sp. RS28 isolated from freshwater.</title>
        <authorList>
            <person name="Ko S.-R."/>
        </authorList>
    </citation>
    <scope>NUCLEOTIDE SEQUENCE</scope>
    <source>
        <strain evidence="3">RS28</strain>
    </source>
</reference>
<keyword evidence="1" id="KW-0472">Membrane</keyword>
<comment type="caution">
    <text evidence="3">The sequence shown here is derived from an EMBL/GenBank/DDBJ whole genome shotgun (WGS) entry which is preliminary data.</text>
</comment>
<keyword evidence="4" id="KW-1185">Reference proteome</keyword>
<evidence type="ECO:0000256" key="2">
    <source>
        <dbReference type="SAM" id="SignalP"/>
    </source>
</evidence>
<evidence type="ECO:0000313" key="3">
    <source>
        <dbReference type="EMBL" id="MCJ8211611.1"/>
    </source>
</evidence>